<dbReference type="Proteomes" id="UP000279541">
    <property type="component" value="Chromosome"/>
</dbReference>
<evidence type="ECO:0000313" key="6">
    <source>
        <dbReference type="Proteomes" id="UP000279541"/>
    </source>
</evidence>
<organism evidence="3 5">
    <name type="scientific">Chryseobacterium joostei</name>
    <dbReference type="NCBI Taxonomy" id="112234"/>
    <lineage>
        <taxon>Bacteria</taxon>
        <taxon>Pseudomonadati</taxon>
        <taxon>Bacteroidota</taxon>
        <taxon>Flavobacteriia</taxon>
        <taxon>Flavobacteriales</taxon>
        <taxon>Weeksellaceae</taxon>
        <taxon>Chryseobacterium group</taxon>
        <taxon>Chryseobacterium</taxon>
    </lineage>
</organism>
<gene>
    <name evidence="2" type="ORF">EG359_07945</name>
    <name evidence="3" type="ORF">SAMN05421768_102235</name>
    <name evidence="4" type="ORF">SAMN05421768_108234</name>
</gene>
<dbReference type="KEGG" id="cjt:EG359_07945"/>
<evidence type="ECO:0000313" key="3">
    <source>
        <dbReference type="EMBL" id="SIS31107.1"/>
    </source>
</evidence>
<dbReference type="EMBL" id="FTNZ01000002">
    <property type="protein sequence ID" value="SIS31107.1"/>
    <property type="molecule type" value="Genomic_DNA"/>
</dbReference>
<accession>A0A1N7I208</accession>
<dbReference type="RefSeq" id="WP_076352319.1">
    <property type="nucleotide sequence ID" value="NZ_CP033926.1"/>
</dbReference>
<name>A0A1N7I208_9FLAO</name>
<evidence type="ECO:0000313" key="5">
    <source>
        <dbReference type="Proteomes" id="UP000186106"/>
    </source>
</evidence>
<sequence length="77" mass="8375">MKKIISVLAISLFAFTYAQEKPKEGGCCAGKDKKECSVKDKKACSDAHHKGCDAKMKTAENTPKAKDKKTVKEKKAA</sequence>
<dbReference type="EMBL" id="FTNZ01000008">
    <property type="protein sequence ID" value="SIS48084.1"/>
    <property type="molecule type" value="Genomic_DNA"/>
</dbReference>
<reference evidence="2 6" key="2">
    <citation type="submission" date="2018-11" db="EMBL/GenBank/DDBJ databases">
        <title>Proposal to divide the Flavobacteriaceae and reorganize its genera based on Amino Acid Identity values calculated from whole genome sequences.</title>
        <authorList>
            <person name="Nicholson A.C."/>
            <person name="Gulvik C.A."/>
            <person name="Whitney A.M."/>
            <person name="Humrighouse B.W."/>
            <person name="Bell M."/>
            <person name="Holmes B."/>
            <person name="Steigerwalt A.G."/>
            <person name="Villarma A."/>
            <person name="Sheth M."/>
            <person name="Batra D."/>
            <person name="Pryor J."/>
            <person name="Bernardet J.-F."/>
            <person name="Hugo C."/>
            <person name="Kampfer P."/>
            <person name="Newman J."/>
            <person name="McQuiston J.R."/>
        </authorList>
    </citation>
    <scope>NUCLEOTIDE SEQUENCE [LARGE SCALE GENOMIC DNA]</scope>
    <source>
        <strain evidence="2 6">DSM 16927</strain>
    </source>
</reference>
<protein>
    <submittedName>
        <fullName evidence="3">Uncharacterized protein</fullName>
    </submittedName>
</protein>
<evidence type="ECO:0000313" key="2">
    <source>
        <dbReference type="EMBL" id="AZA99545.1"/>
    </source>
</evidence>
<feature type="region of interest" description="Disordered" evidence="1">
    <location>
        <begin position="55"/>
        <end position="77"/>
    </location>
</feature>
<dbReference type="AlphaFoldDB" id="A0A1N7I208"/>
<dbReference type="OrthoDB" id="1274880at2"/>
<proteinExistence type="predicted"/>
<dbReference type="STRING" id="112234.SAMN05421768_102235"/>
<dbReference type="Proteomes" id="UP000186106">
    <property type="component" value="Unassembled WGS sequence"/>
</dbReference>
<evidence type="ECO:0000256" key="1">
    <source>
        <dbReference type="SAM" id="MobiDB-lite"/>
    </source>
</evidence>
<dbReference type="EMBL" id="CP033926">
    <property type="protein sequence ID" value="AZA99545.1"/>
    <property type="molecule type" value="Genomic_DNA"/>
</dbReference>
<reference evidence="3 5" key="1">
    <citation type="submission" date="2017-01" db="EMBL/GenBank/DDBJ databases">
        <authorList>
            <person name="Mah S.A."/>
            <person name="Swanson W.J."/>
            <person name="Moy G.W."/>
            <person name="Vacquier V.D."/>
        </authorList>
    </citation>
    <scope>NUCLEOTIDE SEQUENCE [LARGE SCALE GENOMIC DNA]</scope>
    <source>
        <strain evidence="3 5">DSM 16927</strain>
    </source>
</reference>
<keyword evidence="6" id="KW-1185">Reference proteome</keyword>
<evidence type="ECO:0000313" key="4">
    <source>
        <dbReference type="EMBL" id="SIS48084.1"/>
    </source>
</evidence>